<dbReference type="PANTHER" id="PTHR11596:SF91">
    <property type="entry name" value="ALKALINE PHOSPHATASE-RELATED"/>
    <property type="match status" value="1"/>
</dbReference>
<comment type="cofactor">
    <cofactor evidence="14">
        <name>Zn(2+)</name>
        <dbReference type="ChEBI" id="CHEBI:29105"/>
    </cofactor>
    <text evidence="14">Binds 2 Zn(2+) ions.</text>
</comment>
<dbReference type="FunFam" id="3.40.720.10:FF:000008">
    <property type="entry name" value="Alkaline phosphatase"/>
    <property type="match status" value="1"/>
</dbReference>
<evidence type="ECO:0000256" key="6">
    <source>
        <dbReference type="ARBA" id="ARBA00022723"/>
    </source>
</evidence>
<evidence type="ECO:0000256" key="7">
    <source>
        <dbReference type="ARBA" id="ARBA00022801"/>
    </source>
</evidence>
<keyword evidence="10" id="KW-0472">Membrane</keyword>
<keyword evidence="16" id="KW-0732">Signal</keyword>
<accession>A0A1B6K132</accession>
<dbReference type="Gene3D" id="3.40.720.10">
    <property type="entry name" value="Alkaline Phosphatase, subunit A"/>
    <property type="match status" value="1"/>
</dbReference>
<evidence type="ECO:0000256" key="8">
    <source>
        <dbReference type="ARBA" id="ARBA00022833"/>
    </source>
</evidence>
<dbReference type="PANTHER" id="PTHR11596">
    <property type="entry name" value="ALKALINE PHOSPHATASE"/>
    <property type="match status" value="1"/>
</dbReference>
<feature type="signal peptide" evidence="16">
    <location>
        <begin position="1"/>
        <end position="24"/>
    </location>
</feature>
<dbReference type="GO" id="GO:0004035">
    <property type="term" value="F:alkaline phosphatase activity"/>
    <property type="evidence" value="ECO:0007669"/>
    <property type="project" value="UniProtKB-EC"/>
</dbReference>
<dbReference type="SUPFAM" id="SSF53649">
    <property type="entry name" value="Alkaline phosphatase-like"/>
    <property type="match status" value="1"/>
</dbReference>
<keyword evidence="6 14" id="KW-0479">Metal-binding</keyword>
<dbReference type="GO" id="GO:0046872">
    <property type="term" value="F:metal ion binding"/>
    <property type="evidence" value="ECO:0007669"/>
    <property type="project" value="UniProtKB-KW"/>
</dbReference>
<evidence type="ECO:0000256" key="15">
    <source>
        <dbReference type="RuleBase" id="RU003946"/>
    </source>
</evidence>
<feature type="binding site" evidence="14">
    <location>
        <position position="338"/>
    </location>
    <ligand>
        <name>Mg(2+)</name>
        <dbReference type="ChEBI" id="CHEBI:18420"/>
    </ligand>
</feature>
<dbReference type="Pfam" id="PF00245">
    <property type="entry name" value="Alk_phosphatase"/>
    <property type="match status" value="1"/>
</dbReference>
<evidence type="ECO:0000256" key="16">
    <source>
        <dbReference type="SAM" id="SignalP"/>
    </source>
</evidence>
<feature type="chain" id="PRO_5008586212" description="alkaline phosphatase" evidence="16">
    <location>
        <begin position="25"/>
        <end position="535"/>
    </location>
</feature>
<evidence type="ECO:0000256" key="11">
    <source>
        <dbReference type="ARBA" id="ARBA00023180"/>
    </source>
</evidence>
<feature type="binding site" evidence="14">
    <location>
        <position position="70"/>
    </location>
    <ligand>
        <name>Mg(2+)</name>
        <dbReference type="ChEBI" id="CHEBI:18420"/>
    </ligand>
</feature>
<feature type="binding site" evidence="14">
    <location>
        <position position="384"/>
    </location>
    <ligand>
        <name>Zn(2+)</name>
        <dbReference type="ChEBI" id="CHEBI:29105"/>
        <label>2</label>
    </ligand>
</feature>
<comment type="subcellular location">
    <subcellularLocation>
        <location evidence="1">Cell membrane</location>
        <topology evidence="1">Lipid-anchor</topology>
        <topology evidence="1">GPI-anchor</topology>
    </subcellularLocation>
</comment>
<comment type="similarity">
    <text evidence="2 15">Belongs to the alkaline phosphatase family.</text>
</comment>
<evidence type="ECO:0000256" key="14">
    <source>
        <dbReference type="PIRSR" id="PIRSR601952-2"/>
    </source>
</evidence>
<dbReference type="GO" id="GO:0098552">
    <property type="term" value="C:side of membrane"/>
    <property type="evidence" value="ECO:0007669"/>
    <property type="project" value="UniProtKB-KW"/>
</dbReference>
<gene>
    <name evidence="17" type="ORF">g.6952</name>
</gene>
<feature type="binding site" evidence="14">
    <location>
        <position position="461"/>
    </location>
    <ligand>
        <name>Zn(2+)</name>
        <dbReference type="ChEBI" id="CHEBI:29105"/>
        <label>2</label>
    </ligand>
</feature>
<evidence type="ECO:0000256" key="2">
    <source>
        <dbReference type="ARBA" id="ARBA00005984"/>
    </source>
</evidence>
<reference evidence="17" key="1">
    <citation type="submission" date="2015-11" db="EMBL/GenBank/DDBJ databases">
        <title>De novo transcriptome assembly of four potential Pierce s Disease insect vectors from Arizona vineyards.</title>
        <authorList>
            <person name="Tassone E.E."/>
        </authorList>
    </citation>
    <scope>NUCLEOTIDE SEQUENCE</scope>
</reference>
<dbReference type="GO" id="GO:0005886">
    <property type="term" value="C:plasma membrane"/>
    <property type="evidence" value="ECO:0007669"/>
    <property type="project" value="UniProtKB-SubCell"/>
</dbReference>
<dbReference type="EC" id="3.1.3.1" evidence="3"/>
<feature type="binding site" evidence="14">
    <location>
        <position position="185"/>
    </location>
    <ligand>
        <name>Mg(2+)</name>
        <dbReference type="ChEBI" id="CHEBI:18420"/>
    </ligand>
</feature>
<feature type="binding site" evidence="14">
    <location>
        <position position="70"/>
    </location>
    <ligand>
        <name>Zn(2+)</name>
        <dbReference type="ChEBI" id="CHEBI:29105"/>
        <label>2</label>
    </ligand>
</feature>
<feature type="binding site" evidence="14">
    <location>
        <position position="343"/>
    </location>
    <ligand>
        <name>Zn(2+)</name>
        <dbReference type="ChEBI" id="CHEBI:29105"/>
        <label>2</label>
    </ligand>
</feature>
<evidence type="ECO:0000256" key="9">
    <source>
        <dbReference type="ARBA" id="ARBA00022842"/>
    </source>
</evidence>
<keyword evidence="9 14" id="KW-0460">Magnesium</keyword>
<keyword evidence="4" id="KW-1003">Cell membrane</keyword>
<protein>
    <recommendedName>
        <fullName evidence="3">alkaline phosphatase</fullName>
        <ecNumber evidence="3">3.1.3.1</ecNumber>
    </recommendedName>
</protein>
<keyword evidence="12" id="KW-0449">Lipoprotein</keyword>
<dbReference type="AlphaFoldDB" id="A0A1B6K132"/>
<dbReference type="EMBL" id="GECU01002556">
    <property type="protein sequence ID" value="JAT05151.1"/>
    <property type="molecule type" value="Transcribed_RNA"/>
</dbReference>
<evidence type="ECO:0000256" key="3">
    <source>
        <dbReference type="ARBA" id="ARBA00012647"/>
    </source>
</evidence>
<feature type="binding site" evidence="14">
    <location>
        <position position="347"/>
    </location>
    <ligand>
        <name>Zn(2+)</name>
        <dbReference type="ChEBI" id="CHEBI:29105"/>
        <label>2</label>
    </ligand>
</feature>
<feature type="active site" description="Phosphoserine intermediate" evidence="13">
    <location>
        <position position="120"/>
    </location>
</feature>
<keyword evidence="5" id="KW-0336">GPI-anchor</keyword>
<evidence type="ECO:0000313" key="17">
    <source>
        <dbReference type="EMBL" id="JAT05151.1"/>
    </source>
</evidence>
<evidence type="ECO:0000256" key="4">
    <source>
        <dbReference type="ARBA" id="ARBA00022475"/>
    </source>
</evidence>
<evidence type="ECO:0000256" key="10">
    <source>
        <dbReference type="ARBA" id="ARBA00023136"/>
    </source>
</evidence>
<evidence type="ECO:0000256" key="13">
    <source>
        <dbReference type="PIRSR" id="PIRSR601952-1"/>
    </source>
</evidence>
<keyword evidence="7" id="KW-0378">Hydrolase</keyword>
<proteinExistence type="inferred from homology"/>
<dbReference type="InterPro" id="IPR001952">
    <property type="entry name" value="Alkaline_phosphatase"/>
</dbReference>
<evidence type="ECO:0000256" key="12">
    <source>
        <dbReference type="ARBA" id="ARBA00023288"/>
    </source>
</evidence>
<dbReference type="InterPro" id="IPR017850">
    <property type="entry name" value="Alkaline_phosphatase_core_sf"/>
</dbReference>
<dbReference type="CDD" id="cd16012">
    <property type="entry name" value="ALP"/>
    <property type="match status" value="1"/>
</dbReference>
<evidence type="ECO:0000256" key="1">
    <source>
        <dbReference type="ARBA" id="ARBA00004609"/>
    </source>
</evidence>
<organism evidence="17">
    <name type="scientific">Homalodisca liturata</name>
    <dbReference type="NCBI Taxonomy" id="320908"/>
    <lineage>
        <taxon>Eukaryota</taxon>
        <taxon>Metazoa</taxon>
        <taxon>Ecdysozoa</taxon>
        <taxon>Arthropoda</taxon>
        <taxon>Hexapoda</taxon>
        <taxon>Insecta</taxon>
        <taxon>Pterygota</taxon>
        <taxon>Neoptera</taxon>
        <taxon>Paraneoptera</taxon>
        <taxon>Hemiptera</taxon>
        <taxon>Auchenorrhyncha</taxon>
        <taxon>Membracoidea</taxon>
        <taxon>Cicadellidae</taxon>
        <taxon>Cicadellinae</taxon>
        <taxon>Proconiini</taxon>
        <taxon>Homalodisca</taxon>
    </lineage>
</organism>
<sequence>MTSGLRLLLALVALSGLELTVVSAKTYGEPNPSEKEIQYWRRMAEETLAERLKVRPIEGVAKNLILFIGDGMSISTLTASRIYLGQLFNQSGESTKLSFERFPYTGLSKTYCVDKQVADSASTSTSYVGGVKANFGTIGVSAEVPLGDCNKSNDPRTHVDSLVNWALASGKATGVVTNDELTGASPAGNYAHTAFRFWQSDRDEIIAPLPADPTTCPDIARQLIQNYPGQDIKVLLGGGRLKFLPEKDGGERLDGRNLVEEWKQDKRHKGKAKYVTSREELKNVDVHTDYVFGLFSDGVMPPHNEEEDQRLRPSLAEMTEAAIKLLKKEKNGFYLFVESSEIDKFHHSNQAGTALDETVELHKAVLAALSLVDIQDTLIVVTADHAHTLTMSGYPDRGNDILGIAGISTEDLLPYTTLSYATGPGAEVQRAGPLRRDVSMDDFSDLSYTYPALVPMLAATHGGDDVAVFSQGPWAHLLVGSFEENYIPIVMAYAAQIGPCGTEAHSSYLHPVEKPFSEFRVRNVRKRPINEFRAG</sequence>
<name>A0A1B6K132_9HEMI</name>
<evidence type="ECO:0000256" key="5">
    <source>
        <dbReference type="ARBA" id="ARBA00022622"/>
    </source>
</evidence>
<dbReference type="PRINTS" id="PR00113">
    <property type="entry name" value="ALKPHPHTASE"/>
</dbReference>
<keyword evidence="11" id="KW-0325">Glycoprotein</keyword>
<keyword evidence="8 14" id="KW-0862">Zinc</keyword>
<dbReference type="SMART" id="SM00098">
    <property type="entry name" value="alkPPc"/>
    <property type="match status" value="1"/>
</dbReference>
<feature type="binding site" evidence="14">
    <location>
        <position position="385"/>
    </location>
    <ligand>
        <name>Zn(2+)</name>
        <dbReference type="ChEBI" id="CHEBI:29105"/>
        <label>2</label>
    </ligand>
</feature>
<comment type="cofactor">
    <cofactor evidence="14">
        <name>Mg(2+)</name>
        <dbReference type="ChEBI" id="CHEBI:18420"/>
    </cofactor>
    <text evidence="14">Binds 1 Mg(2+) ion.</text>
</comment>